<gene>
    <name evidence="1" type="ORF">CA2015_4414</name>
</gene>
<organism evidence="1 2">
    <name type="scientific">Cyclobacterium amurskyense</name>
    <dbReference type="NCBI Taxonomy" id="320787"/>
    <lineage>
        <taxon>Bacteria</taxon>
        <taxon>Pseudomonadati</taxon>
        <taxon>Bacteroidota</taxon>
        <taxon>Cytophagia</taxon>
        <taxon>Cytophagales</taxon>
        <taxon>Cyclobacteriaceae</taxon>
        <taxon>Cyclobacterium</taxon>
    </lineage>
</organism>
<reference evidence="1 2" key="1">
    <citation type="submission" date="2015-07" db="EMBL/GenBank/DDBJ databases">
        <authorList>
            <person name="Kim K.M."/>
        </authorList>
    </citation>
    <scope>NUCLEOTIDE SEQUENCE [LARGE SCALE GENOMIC DNA]</scope>
    <source>
        <strain evidence="1 2">KCTC 12363</strain>
    </source>
</reference>
<accession>A0A0H4PGU4</accession>
<evidence type="ECO:0000313" key="2">
    <source>
        <dbReference type="Proteomes" id="UP000036520"/>
    </source>
</evidence>
<name>A0A0H4PGU4_9BACT</name>
<dbReference type="AlphaFoldDB" id="A0A0H4PGU4"/>
<dbReference type="KEGG" id="camu:CA2015_4414"/>
<dbReference type="Proteomes" id="UP000036520">
    <property type="component" value="Chromosome"/>
</dbReference>
<keyword evidence="2" id="KW-1185">Reference proteome</keyword>
<dbReference type="OrthoDB" id="2578197at2"/>
<protein>
    <submittedName>
        <fullName evidence="1">Uncharacterized protein</fullName>
    </submittedName>
</protein>
<dbReference type="RefSeq" id="WP_048643821.1">
    <property type="nucleotide sequence ID" value="NZ_CP012040.1"/>
</dbReference>
<evidence type="ECO:0000313" key="1">
    <source>
        <dbReference type="EMBL" id="AKP53756.1"/>
    </source>
</evidence>
<dbReference type="EMBL" id="CP012040">
    <property type="protein sequence ID" value="AKP53756.1"/>
    <property type="molecule type" value="Genomic_DNA"/>
</dbReference>
<sequence>MSWLKEIKEFSSLSEYERFTDYLAGRLSEDELEEIEPKEYYHGKSPFGLNEDRWFKDCSSKDIWKLVPPDFPFKGLFEKVDYPLDGYKS</sequence>
<proteinExistence type="predicted"/>